<reference evidence="2" key="1">
    <citation type="submission" date="2023-03" db="EMBL/GenBank/DDBJ databases">
        <title>Massive genome expansion in bonnet fungi (Mycena s.s.) driven by repeated elements and novel gene families across ecological guilds.</title>
        <authorList>
            <consortium name="Lawrence Berkeley National Laboratory"/>
            <person name="Harder C.B."/>
            <person name="Miyauchi S."/>
            <person name="Viragh M."/>
            <person name="Kuo A."/>
            <person name="Thoen E."/>
            <person name="Andreopoulos B."/>
            <person name="Lu D."/>
            <person name="Skrede I."/>
            <person name="Drula E."/>
            <person name="Henrissat B."/>
            <person name="Morin E."/>
            <person name="Kohler A."/>
            <person name="Barry K."/>
            <person name="LaButti K."/>
            <person name="Morin E."/>
            <person name="Salamov A."/>
            <person name="Lipzen A."/>
            <person name="Mereny Z."/>
            <person name="Hegedus B."/>
            <person name="Baldrian P."/>
            <person name="Stursova M."/>
            <person name="Weitz H."/>
            <person name="Taylor A."/>
            <person name="Grigoriev I.V."/>
            <person name="Nagy L.G."/>
            <person name="Martin F."/>
            <person name="Kauserud H."/>
        </authorList>
    </citation>
    <scope>NUCLEOTIDE SEQUENCE</scope>
    <source>
        <strain evidence="2">CBHHK173m</strain>
    </source>
</reference>
<dbReference type="AlphaFoldDB" id="A0AAD6UGV6"/>
<evidence type="ECO:0000313" key="3">
    <source>
        <dbReference type="Proteomes" id="UP001222325"/>
    </source>
</evidence>
<dbReference type="EMBL" id="JARJCN010000002">
    <property type="protein sequence ID" value="KAJ7103016.1"/>
    <property type="molecule type" value="Genomic_DNA"/>
</dbReference>
<proteinExistence type="predicted"/>
<dbReference type="InterPro" id="IPR032675">
    <property type="entry name" value="LRR_dom_sf"/>
</dbReference>
<dbReference type="InterPro" id="IPR001810">
    <property type="entry name" value="F-box_dom"/>
</dbReference>
<organism evidence="2 3">
    <name type="scientific">Mycena belliarum</name>
    <dbReference type="NCBI Taxonomy" id="1033014"/>
    <lineage>
        <taxon>Eukaryota</taxon>
        <taxon>Fungi</taxon>
        <taxon>Dikarya</taxon>
        <taxon>Basidiomycota</taxon>
        <taxon>Agaricomycotina</taxon>
        <taxon>Agaricomycetes</taxon>
        <taxon>Agaricomycetidae</taxon>
        <taxon>Agaricales</taxon>
        <taxon>Marasmiineae</taxon>
        <taxon>Mycenaceae</taxon>
        <taxon>Mycena</taxon>
    </lineage>
</organism>
<protein>
    <recommendedName>
        <fullName evidence="1">F-box domain-containing protein</fullName>
    </recommendedName>
</protein>
<evidence type="ECO:0000259" key="1">
    <source>
        <dbReference type="Pfam" id="PF12937"/>
    </source>
</evidence>
<dbReference type="Gene3D" id="3.80.10.10">
    <property type="entry name" value="Ribonuclease Inhibitor"/>
    <property type="match status" value="1"/>
</dbReference>
<dbReference type="Pfam" id="PF12937">
    <property type="entry name" value="F-box-like"/>
    <property type="match status" value="1"/>
</dbReference>
<sequence>MCPIQTLPSELILDIFQLAVDPPEDSEFYIEGLRAALVLSHVCAQWRRLAHTTPQLWTLQSFPVEIVKPNDSGDARKISMDATKVCLDRSGSLPIAVDLGGLSQDAAAPFLKELICHSHRWRTLSLSTDSISALTEIPPGGLNILESVDLPLLGESTADPLPSKLTTFLGAPRLRSVELEAQHLPFLPMPWSQLTHLTLTGHHSPQPCLDTLILCPQLVVAELEMMGWPHSDSPPASDIGTVTLPHLEKLGLNLQIMTEGEHLMPLLRLLNLPALNTLILDLDDDAEYFSWSLLDFTQFQLRSPHIERIDLISCNPDSDDLEILLLYAVGLKHLKLIDCPNCINDSLFVGLLYDASDPVHLAPKLETLVVESTDSDFDEDNLDVMIRSRWWTDDELHDMPEPPAVARWKRLQFGMGDQHFSSYFIEHIVEHCRAQGLNIQGYFPERWD</sequence>
<dbReference type="Gene3D" id="1.20.1280.50">
    <property type="match status" value="1"/>
</dbReference>
<comment type="caution">
    <text evidence="2">The sequence shown here is derived from an EMBL/GenBank/DDBJ whole genome shotgun (WGS) entry which is preliminary data.</text>
</comment>
<gene>
    <name evidence="2" type="ORF">B0H15DRAFT_188771</name>
</gene>
<feature type="domain" description="F-box" evidence="1">
    <location>
        <begin position="4"/>
        <end position="58"/>
    </location>
</feature>
<accession>A0AAD6UGV6</accession>
<name>A0AAD6UGV6_9AGAR</name>
<dbReference type="Proteomes" id="UP001222325">
    <property type="component" value="Unassembled WGS sequence"/>
</dbReference>
<keyword evidence="3" id="KW-1185">Reference proteome</keyword>
<evidence type="ECO:0000313" key="2">
    <source>
        <dbReference type="EMBL" id="KAJ7103016.1"/>
    </source>
</evidence>